<reference evidence="3" key="1">
    <citation type="journal article" date="2013" name="Proc. Natl. Acad. Sci. U.S.A.">
        <title>Genome structure and metabolic features in the red seaweed Chondrus crispus shed light on evolution of the Archaeplastida.</title>
        <authorList>
            <person name="Collen J."/>
            <person name="Porcel B."/>
            <person name="Carre W."/>
            <person name="Ball S.G."/>
            <person name="Chaparro C."/>
            <person name="Tonon T."/>
            <person name="Barbeyron T."/>
            <person name="Michel G."/>
            <person name="Noel B."/>
            <person name="Valentin K."/>
            <person name="Elias M."/>
            <person name="Artiguenave F."/>
            <person name="Arun A."/>
            <person name="Aury J.M."/>
            <person name="Barbosa-Neto J.F."/>
            <person name="Bothwell J.H."/>
            <person name="Bouget F.Y."/>
            <person name="Brillet L."/>
            <person name="Cabello-Hurtado F."/>
            <person name="Capella-Gutierrez S."/>
            <person name="Charrier B."/>
            <person name="Cladiere L."/>
            <person name="Cock J.M."/>
            <person name="Coelho S.M."/>
            <person name="Colleoni C."/>
            <person name="Czjzek M."/>
            <person name="Da Silva C."/>
            <person name="Delage L."/>
            <person name="Denoeud F."/>
            <person name="Deschamps P."/>
            <person name="Dittami S.M."/>
            <person name="Gabaldon T."/>
            <person name="Gachon C.M."/>
            <person name="Groisillier A."/>
            <person name="Herve C."/>
            <person name="Jabbari K."/>
            <person name="Katinka M."/>
            <person name="Kloareg B."/>
            <person name="Kowalczyk N."/>
            <person name="Labadie K."/>
            <person name="Leblanc C."/>
            <person name="Lopez P.J."/>
            <person name="McLachlan D.H."/>
            <person name="Meslet-Cladiere L."/>
            <person name="Moustafa A."/>
            <person name="Nehr Z."/>
            <person name="Nyvall Collen P."/>
            <person name="Panaud O."/>
            <person name="Partensky F."/>
            <person name="Poulain J."/>
            <person name="Rensing S.A."/>
            <person name="Rousvoal S."/>
            <person name="Samson G."/>
            <person name="Symeonidi A."/>
            <person name="Weissenbach J."/>
            <person name="Zambounis A."/>
            <person name="Wincker P."/>
            <person name="Boyen C."/>
        </authorList>
    </citation>
    <scope>NUCLEOTIDE SEQUENCE [LARGE SCALE GENOMIC DNA]</scope>
    <source>
        <strain evidence="3">cv. Stackhouse</strain>
    </source>
</reference>
<dbReference type="EMBL" id="HG001707">
    <property type="protein sequence ID" value="CDF34865.1"/>
    <property type="molecule type" value="Genomic_DNA"/>
</dbReference>
<accession>R7QBM6</accession>
<dbReference type="InterPro" id="IPR001650">
    <property type="entry name" value="Helicase_C-like"/>
</dbReference>
<evidence type="ECO:0000259" key="1">
    <source>
        <dbReference type="PROSITE" id="PS51194"/>
    </source>
</evidence>
<dbReference type="OrthoDB" id="10265785at2759"/>
<name>R7QBM6_CHOCR</name>
<proteinExistence type="predicted"/>
<evidence type="ECO:0000313" key="3">
    <source>
        <dbReference type="Proteomes" id="UP000012073"/>
    </source>
</evidence>
<dbReference type="SMART" id="SM00490">
    <property type="entry name" value="HELICc"/>
    <property type="match status" value="1"/>
</dbReference>
<dbReference type="InterPro" id="IPR027417">
    <property type="entry name" value="P-loop_NTPase"/>
</dbReference>
<dbReference type="Gene3D" id="3.40.50.300">
    <property type="entry name" value="P-loop containing nucleotide triphosphate hydrolases"/>
    <property type="match status" value="1"/>
</dbReference>
<organism evidence="2 3">
    <name type="scientific">Chondrus crispus</name>
    <name type="common">Carrageen Irish moss</name>
    <name type="synonym">Polymorpha crispa</name>
    <dbReference type="NCBI Taxonomy" id="2769"/>
    <lineage>
        <taxon>Eukaryota</taxon>
        <taxon>Rhodophyta</taxon>
        <taxon>Florideophyceae</taxon>
        <taxon>Rhodymeniophycidae</taxon>
        <taxon>Gigartinales</taxon>
        <taxon>Gigartinaceae</taxon>
        <taxon>Chondrus</taxon>
    </lineage>
</organism>
<dbReference type="KEGG" id="ccp:CHC_T00003214001"/>
<dbReference type="AlphaFoldDB" id="R7QBM6"/>
<gene>
    <name evidence="2" type="ORF">CHC_T00003214001</name>
</gene>
<feature type="domain" description="Helicase C-terminal" evidence="1">
    <location>
        <begin position="88"/>
        <end position="232"/>
    </location>
</feature>
<dbReference type="Pfam" id="PF00271">
    <property type="entry name" value="Helicase_C"/>
    <property type="match status" value="1"/>
</dbReference>
<dbReference type="Gramene" id="CDF34865">
    <property type="protein sequence ID" value="CDF34865"/>
    <property type="gene ID" value="CHC_T00003214001"/>
</dbReference>
<evidence type="ECO:0000313" key="2">
    <source>
        <dbReference type="EMBL" id="CDF34865.1"/>
    </source>
</evidence>
<keyword evidence="3" id="KW-1185">Reference proteome</keyword>
<dbReference type="SUPFAM" id="SSF52540">
    <property type="entry name" value="P-loop containing nucleoside triphosphate hydrolases"/>
    <property type="match status" value="2"/>
</dbReference>
<protein>
    <recommendedName>
        <fullName evidence="1">Helicase C-terminal domain-containing protein</fullName>
    </recommendedName>
</protein>
<dbReference type="PhylomeDB" id="R7QBM6"/>
<sequence length="246" mass="27678">MRLEPDLLRGIYSAGYYAPSLIQQHCVMPLIRKRDVIAQAQSGTGKTSLIAFGSLQIASPDSQAVQVHILSPIRYLSKQTEEKWKFETLCDLYEMLTITQAVIFCNKKRNVEWLTKKMVENGFTVMSMSGSMTQERRNEVMDSFRKGHSQVLIATDIWSRGIDVQQVSLVINYDVLNEQESYLHGICRSGKFGRKGVAITFVTSGDMGALRSIERIYAMQTLKLPSNVGDYLYASQTSLLASVCKI</sequence>
<dbReference type="Proteomes" id="UP000012073">
    <property type="component" value="Unassembled WGS sequence"/>
</dbReference>
<dbReference type="CDD" id="cd18787">
    <property type="entry name" value="SF2_C_DEAD"/>
    <property type="match status" value="1"/>
</dbReference>
<dbReference type="RefSeq" id="XP_005714684.1">
    <property type="nucleotide sequence ID" value="XM_005714627.1"/>
</dbReference>
<dbReference type="STRING" id="2769.R7QBM6"/>
<dbReference type="GeneID" id="17322395"/>
<dbReference type="PANTHER" id="PTHR47958">
    <property type="entry name" value="ATP-DEPENDENT RNA HELICASE DBP3"/>
    <property type="match status" value="1"/>
</dbReference>
<dbReference type="OMA" id="CRKAEWL"/>
<dbReference type="PROSITE" id="PS51194">
    <property type="entry name" value="HELICASE_CTER"/>
    <property type="match status" value="1"/>
</dbReference>